<name>A0ABR0N3V9_GOSAR</name>
<dbReference type="EMBL" id="JARKNE010000011">
    <property type="protein sequence ID" value="KAK5785166.1"/>
    <property type="molecule type" value="Genomic_DNA"/>
</dbReference>
<evidence type="ECO:0000313" key="1">
    <source>
        <dbReference type="EMBL" id="KAK5785166.1"/>
    </source>
</evidence>
<gene>
    <name evidence="1" type="ORF">PVK06_039718</name>
</gene>
<reference evidence="1 2" key="1">
    <citation type="submission" date="2023-03" db="EMBL/GenBank/DDBJ databases">
        <title>WGS of Gossypium arboreum.</title>
        <authorList>
            <person name="Yu D."/>
        </authorList>
    </citation>
    <scope>NUCLEOTIDE SEQUENCE [LARGE SCALE GENOMIC DNA]</scope>
    <source>
        <tissue evidence="1">Leaf</tissue>
    </source>
</reference>
<keyword evidence="2" id="KW-1185">Reference proteome</keyword>
<comment type="caution">
    <text evidence="1">The sequence shown here is derived from an EMBL/GenBank/DDBJ whole genome shotgun (WGS) entry which is preliminary data.</text>
</comment>
<organism evidence="1 2">
    <name type="scientific">Gossypium arboreum</name>
    <name type="common">Tree cotton</name>
    <name type="synonym">Gossypium nanking</name>
    <dbReference type="NCBI Taxonomy" id="29729"/>
    <lineage>
        <taxon>Eukaryota</taxon>
        <taxon>Viridiplantae</taxon>
        <taxon>Streptophyta</taxon>
        <taxon>Embryophyta</taxon>
        <taxon>Tracheophyta</taxon>
        <taxon>Spermatophyta</taxon>
        <taxon>Magnoliopsida</taxon>
        <taxon>eudicotyledons</taxon>
        <taxon>Gunneridae</taxon>
        <taxon>Pentapetalae</taxon>
        <taxon>rosids</taxon>
        <taxon>malvids</taxon>
        <taxon>Malvales</taxon>
        <taxon>Malvaceae</taxon>
        <taxon>Malvoideae</taxon>
        <taxon>Gossypium</taxon>
    </lineage>
</organism>
<proteinExistence type="predicted"/>
<evidence type="ECO:0000313" key="2">
    <source>
        <dbReference type="Proteomes" id="UP001358586"/>
    </source>
</evidence>
<protein>
    <submittedName>
        <fullName evidence="1">Uncharacterized protein</fullName>
    </submittedName>
</protein>
<accession>A0ABR0N3V9</accession>
<sequence>MEIIMQRENVQEDDETPLVRFVDGLNISLSNALNLQTYIDLQKVVHKAVEIE</sequence>
<dbReference type="Proteomes" id="UP001358586">
    <property type="component" value="Chromosome 11"/>
</dbReference>